<reference evidence="1" key="1">
    <citation type="submission" date="2014-11" db="EMBL/GenBank/DDBJ databases">
        <authorList>
            <person name="Amaro Gonzalez C."/>
        </authorList>
    </citation>
    <scope>NUCLEOTIDE SEQUENCE</scope>
</reference>
<accession>A0A0E9VLE2</accession>
<evidence type="ECO:0000313" key="1">
    <source>
        <dbReference type="EMBL" id="JAH78841.1"/>
    </source>
</evidence>
<reference evidence="1" key="2">
    <citation type="journal article" date="2015" name="Fish Shellfish Immunol.">
        <title>Early steps in the European eel (Anguilla anguilla)-Vibrio vulnificus interaction in the gills: Role of the RtxA13 toxin.</title>
        <authorList>
            <person name="Callol A."/>
            <person name="Pajuelo D."/>
            <person name="Ebbesson L."/>
            <person name="Teles M."/>
            <person name="MacKenzie S."/>
            <person name="Amaro C."/>
        </authorList>
    </citation>
    <scope>NUCLEOTIDE SEQUENCE</scope>
</reference>
<sequence>MIPLLGKNKLDSKYAEIWKVVGKRSEDNALQCQTIILTIY</sequence>
<dbReference type="EMBL" id="GBXM01029736">
    <property type="protein sequence ID" value="JAH78841.1"/>
    <property type="molecule type" value="Transcribed_RNA"/>
</dbReference>
<organism evidence="1">
    <name type="scientific">Anguilla anguilla</name>
    <name type="common">European freshwater eel</name>
    <name type="synonym">Muraena anguilla</name>
    <dbReference type="NCBI Taxonomy" id="7936"/>
    <lineage>
        <taxon>Eukaryota</taxon>
        <taxon>Metazoa</taxon>
        <taxon>Chordata</taxon>
        <taxon>Craniata</taxon>
        <taxon>Vertebrata</taxon>
        <taxon>Euteleostomi</taxon>
        <taxon>Actinopterygii</taxon>
        <taxon>Neopterygii</taxon>
        <taxon>Teleostei</taxon>
        <taxon>Anguilliformes</taxon>
        <taxon>Anguillidae</taxon>
        <taxon>Anguilla</taxon>
    </lineage>
</organism>
<name>A0A0E9VLE2_ANGAN</name>
<proteinExistence type="predicted"/>
<dbReference type="AlphaFoldDB" id="A0A0E9VLE2"/>
<protein>
    <submittedName>
        <fullName evidence="1">Uncharacterized protein</fullName>
    </submittedName>
</protein>